<dbReference type="EMBL" id="CM017885">
    <property type="protein sequence ID" value="KAG1367728.1"/>
    <property type="molecule type" value="Genomic_DNA"/>
</dbReference>
<keyword evidence="5" id="KW-1003">Cell membrane</keyword>
<feature type="region of interest" description="Disordered" evidence="10">
    <location>
        <begin position="601"/>
        <end position="622"/>
    </location>
</feature>
<evidence type="ECO:0000313" key="13">
    <source>
        <dbReference type="Proteomes" id="UP000797356"/>
    </source>
</evidence>
<keyword evidence="6 11" id="KW-0812">Transmembrane</keyword>
<comment type="similarity">
    <text evidence="3">Belongs to the SLAC1 S-type anion channel family.</text>
</comment>
<comment type="caution">
    <text evidence="12">The sequence shown here is derived from an EMBL/GenBank/DDBJ whole genome shotgun (WGS) entry which is preliminary data.</text>
</comment>
<evidence type="ECO:0000256" key="8">
    <source>
        <dbReference type="ARBA" id="ARBA00023065"/>
    </source>
</evidence>
<dbReference type="PANTHER" id="PTHR31269:SF2">
    <property type="entry name" value="S-TYPE ANION CHANNEL SLAH3"/>
    <property type="match status" value="1"/>
</dbReference>
<dbReference type="GO" id="GO:0012505">
    <property type="term" value="C:endomembrane system"/>
    <property type="evidence" value="ECO:0007669"/>
    <property type="project" value="UniProtKB-SubCell"/>
</dbReference>
<gene>
    <name evidence="12" type="ORF">COCNU_14G001960</name>
</gene>
<dbReference type="Pfam" id="PF03595">
    <property type="entry name" value="SLAC1"/>
    <property type="match status" value="1"/>
</dbReference>
<reference evidence="12" key="1">
    <citation type="journal article" date="2017" name="Gigascience">
        <title>The genome draft of coconut (Cocos nucifera).</title>
        <authorList>
            <person name="Xiao Y."/>
            <person name="Xu P."/>
            <person name="Fan H."/>
            <person name="Baudouin L."/>
            <person name="Xia W."/>
            <person name="Bocs S."/>
            <person name="Xu J."/>
            <person name="Li Q."/>
            <person name="Guo A."/>
            <person name="Zhou L."/>
            <person name="Li J."/>
            <person name="Wu Y."/>
            <person name="Ma Z."/>
            <person name="Armero A."/>
            <person name="Issali A.E."/>
            <person name="Liu N."/>
            <person name="Peng M."/>
            <person name="Yang Y."/>
        </authorList>
    </citation>
    <scope>NUCLEOTIDE SEQUENCE</scope>
    <source>
        <tissue evidence="12">Spear leaf of Hainan Tall coconut</tissue>
    </source>
</reference>
<protein>
    <submittedName>
        <fullName evidence="12">S-type anion channel SLAH3-like</fullName>
    </submittedName>
</protein>
<evidence type="ECO:0000256" key="10">
    <source>
        <dbReference type="SAM" id="MobiDB-lite"/>
    </source>
</evidence>
<evidence type="ECO:0000313" key="12">
    <source>
        <dbReference type="EMBL" id="KAG1367728.1"/>
    </source>
</evidence>
<dbReference type="PANTHER" id="PTHR31269">
    <property type="entry name" value="S-TYPE ANION CHANNEL SLAH3"/>
    <property type="match status" value="1"/>
</dbReference>
<accession>A0A8K0IUT0</accession>
<proteinExistence type="inferred from homology"/>
<feature type="transmembrane region" description="Helical" evidence="11">
    <location>
        <begin position="368"/>
        <end position="385"/>
    </location>
</feature>
<keyword evidence="13" id="KW-1185">Reference proteome</keyword>
<evidence type="ECO:0000256" key="2">
    <source>
        <dbReference type="ARBA" id="ARBA00004236"/>
    </source>
</evidence>
<evidence type="ECO:0000256" key="9">
    <source>
        <dbReference type="ARBA" id="ARBA00023136"/>
    </source>
</evidence>
<feature type="transmembrane region" description="Helical" evidence="11">
    <location>
        <begin position="260"/>
        <end position="282"/>
    </location>
</feature>
<evidence type="ECO:0000256" key="11">
    <source>
        <dbReference type="SAM" id="Phobius"/>
    </source>
</evidence>
<evidence type="ECO:0000256" key="7">
    <source>
        <dbReference type="ARBA" id="ARBA00022989"/>
    </source>
</evidence>
<feature type="transmembrane region" description="Helical" evidence="11">
    <location>
        <begin position="429"/>
        <end position="447"/>
    </location>
</feature>
<dbReference type="InterPro" id="IPR030183">
    <property type="entry name" value="SLAC/SLAH"/>
</dbReference>
<evidence type="ECO:0000256" key="3">
    <source>
        <dbReference type="ARBA" id="ARBA00007808"/>
    </source>
</evidence>
<dbReference type="InterPro" id="IPR038665">
    <property type="entry name" value="Voltage-dep_anion_channel_sf"/>
</dbReference>
<feature type="transmembrane region" description="Helical" evidence="11">
    <location>
        <begin position="406"/>
        <end position="423"/>
    </location>
</feature>
<keyword evidence="9 11" id="KW-0472">Membrane</keyword>
<feature type="transmembrane region" description="Helical" evidence="11">
    <location>
        <begin position="342"/>
        <end position="362"/>
    </location>
</feature>
<feature type="transmembrane region" description="Helical" evidence="11">
    <location>
        <begin position="302"/>
        <end position="321"/>
    </location>
</feature>
<feature type="transmembrane region" description="Helical" evidence="11">
    <location>
        <begin position="490"/>
        <end position="509"/>
    </location>
</feature>
<dbReference type="GO" id="GO:0005886">
    <property type="term" value="C:plasma membrane"/>
    <property type="evidence" value="ECO:0007669"/>
    <property type="project" value="UniProtKB-SubCell"/>
</dbReference>
<evidence type="ECO:0000256" key="5">
    <source>
        <dbReference type="ARBA" id="ARBA00022475"/>
    </source>
</evidence>
<evidence type="ECO:0000256" key="4">
    <source>
        <dbReference type="ARBA" id="ARBA00022448"/>
    </source>
</evidence>
<keyword evidence="4" id="KW-0813">Transport</keyword>
<reference evidence="12" key="2">
    <citation type="submission" date="2019-07" db="EMBL/GenBank/DDBJ databases">
        <authorList>
            <person name="Yang Y."/>
            <person name="Bocs S."/>
            <person name="Baudouin L."/>
        </authorList>
    </citation>
    <scope>NUCLEOTIDE SEQUENCE</scope>
    <source>
        <tissue evidence="12">Spear leaf of Hainan Tall coconut</tissue>
    </source>
</reference>
<feature type="transmembrane region" description="Helical" evidence="11">
    <location>
        <begin position="459"/>
        <end position="478"/>
    </location>
</feature>
<dbReference type="CDD" id="cd09323">
    <property type="entry name" value="TDT_SLAC1_like"/>
    <property type="match status" value="1"/>
</dbReference>
<dbReference type="GO" id="GO:0008308">
    <property type="term" value="F:voltage-gated monoatomic anion channel activity"/>
    <property type="evidence" value="ECO:0007669"/>
    <property type="project" value="InterPro"/>
</dbReference>
<dbReference type="Gene3D" id="1.50.10.150">
    <property type="entry name" value="Voltage-dependent anion channel"/>
    <property type="match status" value="1"/>
</dbReference>
<name>A0A8K0IUT0_COCNU</name>
<dbReference type="AlphaFoldDB" id="A0A8K0IUT0"/>
<organism evidence="12 13">
    <name type="scientific">Cocos nucifera</name>
    <name type="common">Coconut palm</name>
    <dbReference type="NCBI Taxonomy" id="13894"/>
    <lineage>
        <taxon>Eukaryota</taxon>
        <taxon>Viridiplantae</taxon>
        <taxon>Streptophyta</taxon>
        <taxon>Embryophyta</taxon>
        <taxon>Tracheophyta</taxon>
        <taxon>Spermatophyta</taxon>
        <taxon>Magnoliopsida</taxon>
        <taxon>Liliopsida</taxon>
        <taxon>Arecaceae</taxon>
        <taxon>Arecoideae</taxon>
        <taxon>Cocoseae</taxon>
        <taxon>Attaleinae</taxon>
        <taxon>Cocos</taxon>
    </lineage>
</organism>
<dbReference type="InterPro" id="IPR004695">
    <property type="entry name" value="SLAC1/Mae1/Ssu1/TehA"/>
</dbReference>
<keyword evidence="8" id="KW-0406">Ion transport</keyword>
<comment type="subcellular location">
    <subcellularLocation>
        <location evidence="2">Cell membrane</location>
    </subcellularLocation>
    <subcellularLocation>
        <location evidence="1">Endomembrane system</location>
        <topology evidence="1">Multi-pass membrane protein</topology>
    </subcellularLocation>
</comment>
<keyword evidence="7 11" id="KW-1133">Transmembrane helix</keyword>
<sequence>MENKDPQLQLSTKQGFPEELPYILTCDASETIAGFDNVECTGTQSVTIPNPQEDAVVEKGSETPKIHSQANAIELPPLHSPVQVSQRHQSNLISISLLAPAPGTSIEQAIEVLFGDKAASAAIDEQPNQPFDSSTSNLRPAKLGMFQSRSIPAGSSYGKTAAVGKVNGPFEDQQRLRRSYSSRDKRFDPFKTWSGRLERQLSNLRGKPQELDVEANDSEIKEIEAVPAVERYFDALEGPELDTLRASEVSVLPEDEKWPFLLRFPISAFGMCLGVSSQAILWKTLATSPSMSFLHVNLTVNLVLWCISLALMGTVSLIYSLKIIFYFEAVRREYYHPVRINFFFAPWIACLFLALSVPPSVAVNLHAALWYALMAPIFCLELKIYGQWMSGGQRRLSKVANPSNHLSIVGNFVGALLGASMGLKEGPTFFFAVGLAHYAVLFVTLYQRLPTTETLPRELHPVFFLFVAAPSVACVAWAKIRGDFDYGSRIAYFIAMFLYASLAVRINFFRGFRFSLAWWAYTFPMTSASVATISYSMEVTNALTRSFSVGLSAITIFTVAALLVSTIIHAFILHDLFPNDVSIAITQERPKFGEKLAHLRSASSEMKDTEASLPKDSPEIEL</sequence>
<evidence type="ECO:0000256" key="1">
    <source>
        <dbReference type="ARBA" id="ARBA00004127"/>
    </source>
</evidence>
<dbReference type="Proteomes" id="UP000797356">
    <property type="component" value="Chromosome 14"/>
</dbReference>
<dbReference type="GO" id="GO:0006873">
    <property type="term" value="P:intracellular monoatomic ion homeostasis"/>
    <property type="evidence" value="ECO:0007669"/>
    <property type="project" value="InterPro"/>
</dbReference>
<feature type="transmembrane region" description="Helical" evidence="11">
    <location>
        <begin position="549"/>
        <end position="573"/>
    </location>
</feature>
<feature type="transmembrane region" description="Helical" evidence="11">
    <location>
        <begin position="516"/>
        <end position="537"/>
    </location>
</feature>
<dbReference type="OrthoDB" id="1099at2759"/>
<evidence type="ECO:0000256" key="6">
    <source>
        <dbReference type="ARBA" id="ARBA00022692"/>
    </source>
</evidence>